<sequence>MTSMDNKTRQEFNDCTSTIIGCAMRVHTTLGNGFQEVIYQRALEIEMGLADLKFEREKSMPIMYREEHIGTRRVDFFVEGEIMVELKALVQLEEIHLAQAINYLEAYHVRTGLLINFGSNSLQFKRLFNKKINPNLKNSVNSINF</sequence>
<evidence type="ECO:0000313" key="1">
    <source>
        <dbReference type="EMBL" id="GGI49323.1"/>
    </source>
</evidence>
<accession>A0A917N033</accession>
<evidence type="ECO:0000313" key="2">
    <source>
        <dbReference type="Proteomes" id="UP000662074"/>
    </source>
</evidence>
<name>A0A917N033_9SPHI</name>
<dbReference type="EMBL" id="BMDO01000001">
    <property type="protein sequence ID" value="GGI49323.1"/>
    <property type="molecule type" value="Genomic_DNA"/>
</dbReference>
<reference evidence="1" key="2">
    <citation type="submission" date="2020-09" db="EMBL/GenBank/DDBJ databases">
        <authorList>
            <person name="Sun Q."/>
            <person name="Sedlacek I."/>
        </authorList>
    </citation>
    <scope>NUCLEOTIDE SEQUENCE</scope>
    <source>
        <strain evidence="1">CCM 8711</strain>
    </source>
</reference>
<gene>
    <name evidence="1" type="ORF">GCM10011425_05350</name>
</gene>
<organism evidence="1 2">
    <name type="scientific">Mucilaginibacter galii</name>
    <dbReference type="NCBI Taxonomy" id="2005073"/>
    <lineage>
        <taxon>Bacteria</taxon>
        <taxon>Pseudomonadati</taxon>
        <taxon>Bacteroidota</taxon>
        <taxon>Sphingobacteriia</taxon>
        <taxon>Sphingobacteriales</taxon>
        <taxon>Sphingobacteriaceae</taxon>
        <taxon>Mucilaginibacter</taxon>
    </lineage>
</organism>
<dbReference type="Pfam" id="PF13366">
    <property type="entry name" value="PDDEXK_3"/>
    <property type="match status" value="1"/>
</dbReference>
<dbReference type="InterPro" id="IPR026350">
    <property type="entry name" value="GxxExxY"/>
</dbReference>
<evidence type="ECO:0008006" key="3">
    <source>
        <dbReference type="Google" id="ProtNLM"/>
    </source>
</evidence>
<keyword evidence="2" id="KW-1185">Reference proteome</keyword>
<dbReference type="Proteomes" id="UP000662074">
    <property type="component" value="Unassembled WGS sequence"/>
</dbReference>
<proteinExistence type="predicted"/>
<dbReference type="AlphaFoldDB" id="A0A917N033"/>
<dbReference type="NCBIfam" id="TIGR04256">
    <property type="entry name" value="GxxExxY"/>
    <property type="match status" value="1"/>
</dbReference>
<comment type="caution">
    <text evidence="1">The sequence shown here is derived from an EMBL/GenBank/DDBJ whole genome shotgun (WGS) entry which is preliminary data.</text>
</comment>
<reference evidence="1" key="1">
    <citation type="journal article" date="2014" name="Int. J. Syst. Evol. Microbiol.">
        <title>Complete genome sequence of Corynebacterium casei LMG S-19264T (=DSM 44701T), isolated from a smear-ripened cheese.</title>
        <authorList>
            <consortium name="US DOE Joint Genome Institute (JGI-PGF)"/>
            <person name="Walter F."/>
            <person name="Albersmeier A."/>
            <person name="Kalinowski J."/>
            <person name="Ruckert C."/>
        </authorList>
    </citation>
    <scope>NUCLEOTIDE SEQUENCE</scope>
    <source>
        <strain evidence="1">CCM 8711</strain>
    </source>
</reference>
<protein>
    <recommendedName>
        <fullName evidence="3">GxxExxY protein</fullName>
    </recommendedName>
</protein>